<keyword evidence="6" id="KW-1133">Transmembrane helix</keyword>
<keyword evidence="4" id="KW-0732">Signal</keyword>
<dbReference type="PANTHER" id="PTHR30290">
    <property type="entry name" value="PERIPLASMIC BINDING COMPONENT OF ABC TRANSPORTER"/>
    <property type="match status" value="1"/>
</dbReference>
<keyword evidence="6" id="KW-0472">Membrane</keyword>
<accession>A0A1M5FB28</accession>
<evidence type="ECO:0000256" key="6">
    <source>
        <dbReference type="SAM" id="Phobius"/>
    </source>
</evidence>
<sequence>MPFKNLSRGISVFMLIVMLFSIILTGCGNKTLKTSNNVSSKKTNSASSSEGPKYNKQKVFRLGVWGGWPKPPLYQGNPFGSGGIGPGWTYGMEGLYQFVRSTDKIYPRLAESMPENQGNKSIVHLRKDVKWNDGKPFTSKDIWAYYTLNNGAFITKFLKSVDTPDDYTVVFVWNDPQPNEKVKNLLIAQDYQATIPYHIYGKYVDRAAEILKQAKPADTLDKRGAFGLNIIEDKKVNTALNKNWQEFIKFGPKLPVGTGPYMVKTVTASDLIMVKNPYYYNKDKVHFDTLTFKQVGDAAASIAMLRAGQVDSYPGTLPKDMVDSILAANKDLVLFKMFDPADIGMVFNIQKPPFDDVKFRRAIIYAFDKDKIRQVGNYYSETHPYSVTGMPVSFIKDWVPQDIQDKMTRYSYDPQKAEQLLKEIGWSKGSDGIWRDKNGKMYNFVIGSNAGWVQCTQPSEIVAEQLTKFGLPTKLMAKDGSIYYREAQIPYNKFDMSAEWIDVTWGFLIPWWPLSNFYWGFPSNAGNFPRVKEGPRKGQLNMVLPGPDGKMVDINKVLNEMLYMSDEDMKKAAGDLVWIANENAFGLDYFQNVTGVWGNIKTIRGWPYNEQLYQKYNRNMPVPTDPEDIERVAETNLGFAGAQMLVDGTYFPN</sequence>
<dbReference type="Gene3D" id="3.90.76.10">
    <property type="entry name" value="Dipeptide-binding Protein, Domain 1"/>
    <property type="match status" value="1"/>
</dbReference>
<dbReference type="InterPro" id="IPR039424">
    <property type="entry name" value="SBP_5"/>
</dbReference>
<keyword evidence="3" id="KW-0813">Transport</keyword>
<dbReference type="Proteomes" id="UP000184088">
    <property type="component" value="Unassembled WGS sequence"/>
</dbReference>
<feature type="domain" description="Solute-binding protein family 5" evidence="7">
    <location>
        <begin position="104"/>
        <end position="500"/>
    </location>
</feature>
<reference evidence="8 9" key="1">
    <citation type="submission" date="2016-11" db="EMBL/GenBank/DDBJ databases">
        <authorList>
            <person name="Jaros S."/>
            <person name="Januszkiewicz K."/>
            <person name="Wedrychowicz H."/>
        </authorList>
    </citation>
    <scope>NUCLEOTIDE SEQUENCE [LARGE SCALE GENOMIC DNA]</scope>
    <source>
        <strain evidence="8 9">DSM 17918</strain>
    </source>
</reference>
<dbReference type="Pfam" id="PF00496">
    <property type="entry name" value="SBP_bac_5"/>
    <property type="match status" value="1"/>
</dbReference>
<dbReference type="InterPro" id="IPR000914">
    <property type="entry name" value="SBP_5_dom"/>
</dbReference>
<dbReference type="GO" id="GO:0030313">
    <property type="term" value="C:cell envelope"/>
    <property type="evidence" value="ECO:0007669"/>
    <property type="project" value="UniProtKB-SubCell"/>
</dbReference>
<keyword evidence="6" id="KW-0812">Transmembrane</keyword>
<dbReference type="RefSeq" id="WP_159432431.1">
    <property type="nucleotide sequence ID" value="NZ_FQVH01000059.1"/>
</dbReference>
<dbReference type="AlphaFoldDB" id="A0A1M5FB28"/>
<comment type="similarity">
    <text evidence="2">Belongs to the bacterial solute-binding protein 5 family.</text>
</comment>
<feature type="compositionally biased region" description="Low complexity" evidence="5">
    <location>
        <begin position="34"/>
        <end position="49"/>
    </location>
</feature>
<gene>
    <name evidence="8" type="ORF">SAMN02746089_02719</name>
</gene>
<organism evidence="8 9">
    <name type="scientific">Caldanaerobius fijiensis DSM 17918</name>
    <dbReference type="NCBI Taxonomy" id="1121256"/>
    <lineage>
        <taxon>Bacteria</taxon>
        <taxon>Bacillati</taxon>
        <taxon>Bacillota</taxon>
        <taxon>Clostridia</taxon>
        <taxon>Thermoanaerobacterales</taxon>
        <taxon>Thermoanaerobacteraceae</taxon>
        <taxon>Caldanaerobius</taxon>
    </lineage>
</organism>
<dbReference type="Gene3D" id="3.10.105.10">
    <property type="entry name" value="Dipeptide-binding Protein, Domain 3"/>
    <property type="match status" value="1"/>
</dbReference>
<dbReference type="PROSITE" id="PS51257">
    <property type="entry name" value="PROKAR_LIPOPROTEIN"/>
    <property type="match status" value="1"/>
</dbReference>
<proteinExistence type="inferred from homology"/>
<protein>
    <submittedName>
        <fullName evidence="8">Peptide/nickel transport system substrate-binding protein</fullName>
    </submittedName>
</protein>
<dbReference type="GO" id="GO:1904680">
    <property type="term" value="F:peptide transmembrane transporter activity"/>
    <property type="evidence" value="ECO:0007669"/>
    <property type="project" value="TreeGrafter"/>
</dbReference>
<evidence type="ECO:0000256" key="4">
    <source>
        <dbReference type="ARBA" id="ARBA00022729"/>
    </source>
</evidence>
<dbReference type="Gene3D" id="3.40.190.10">
    <property type="entry name" value="Periplasmic binding protein-like II"/>
    <property type="match status" value="1"/>
</dbReference>
<keyword evidence="9" id="KW-1185">Reference proteome</keyword>
<evidence type="ECO:0000256" key="2">
    <source>
        <dbReference type="ARBA" id="ARBA00005695"/>
    </source>
</evidence>
<evidence type="ECO:0000259" key="7">
    <source>
        <dbReference type="Pfam" id="PF00496"/>
    </source>
</evidence>
<evidence type="ECO:0000256" key="5">
    <source>
        <dbReference type="SAM" id="MobiDB-lite"/>
    </source>
</evidence>
<dbReference type="EMBL" id="FQVH01000059">
    <property type="protein sequence ID" value="SHF88727.1"/>
    <property type="molecule type" value="Genomic_DNA"/>
</dbReference>
<dbReference type="SUPFAM" id="SSF53850">
    <property type="entry name" value="Periplasmic binding protein-like II"/>
    <property type="match status" value="1"/>
</dbReference>
<feature type="region of interest" description="Disordered" evidence="5">
    <location>
        <begin position="34"/>
        <end position="53"/>
    </location>
</feature>
<feature type="transmembrane region" description="Helical" evidence="6">
    <location>
        <begin position="12"/>
        <end position="32"/>
    </location>
</feature>
<evidence type="ECO:0000256" key="1">
    <source>
        <dbReference type="ARBA" id="ARBA00004196"/>
    </source>
</evidence>
<evidence type="ECO:0000313" key="9">
    <source>
        <dbReference type="Proteomes" id="UP000184088"/>
    </source>
</evidence>
<dbReference type="STRING" id="1121256.SAMN02746089_02719"/>
<dbReference type="OrthoDB" id="9772924at2"/>
<dbReference type="PANTHER" id="PTHR30290:SF10">
    <property type="entry name" value="PERIPLASMIC OLIGOPEPTIDE-BINDING PROTEIN-RELATED"/>
    <property type="match status" value="1"/>
</dbReference>
<evidence type="ECO:0000313" key="8">
    <source>
        <dbReference type="EMBL" id="SHF88727.1"/>
    </source>
</evidence>
<evidence type="ECO:0000256" key="3">
    <source>
        <dbReference type="ARBA" id="ARBA00022448"/>
    </source>
</evidence>
<name>A0A1M5FB28_9THEO</name>
<dbReference type="GO" id="GO:0015833">
    <property type="term" value="P:peptide transport"/>
    <property type="evidence" value="ECO:0007669"/>
    <property type="project" value="TreeGrafter"/>
</dbReference>
<comment type="subcellular location">
    <subcellularLocation>
        <location evidence="1">Cell envelope</location>
    </subcellularLocation>
</comment>